<dbReference type="GO" id="GO:0035099">
    <property type="term" value="P:hemocyte migration"/>
    <property type="evidence" value="ECO:0007669"/>
    <property type="project" value="UniProtKB-ARBA"/>
</dbReference>
<dbReference type="AlphaFoldDB" id="A0A9D4YRT2"/>
<keyword evidence="5" id="KW-1185">Reference proteome</keyword>
<keyword evidence="1" id="KW-0547">Nucleotide-binding</keyword>
<dbReference type="InterPro" id="IPR001806">
    <property type="entry name" value="Small_GTPase"/>
</dbReference>
<protein>
    <submittedName>
        <fullName evidence="4">Uncharacterized protein</fullName>
    </submittedName>
</protein>
<dbReference type="VEuPathDB" id="VectorBase:RSAN_054417"/>
<evidence type="ECO:0000313" key="5">
    <source>
        <dbReference type="Proteomes" id="UP000821837"/>
    </source>
</evidence>
<feature type="signal peptide" evidence="3">
    <location>
        <begin position="1"/>
        <end position="17"/>
    </location>
</feature>
<dbReference type="GO" id="GO:0007264">
    <property type="term" value="P:small GTPase-mediated signal transduction"/>
    <property type="evidence" value="ECO:0007669"/>
    <property type="project" value="InterPro"/>
</dbReference>
<evidence type="ECO:0000256" key="3">
    <source>
        <dbReference type="SAM" id="SignalP"/>
    </source>
</evidence>
<keyword evidence="2" id="KW-0342">GTP-binding</keyword>
<dbReference type="Gene3D" id="3.40.50.300">
    <property type="entry name" value="P-loop containing nucleotide triphosphate hydrolases"/>
    <property type="match status" value="1"/>
</dbReference>
<evidence type="ECO:0000256" key="1">
    <source>
        <dbReference type="ARBA" id="ARBA00022741"/>
    </source>
</evidence>
<reference evidence="4" key="1">
    <citation type="journal article" date="2020" name="Cell">
        <title>Large-Scale Comparative Analyses of Tick Genomes Elucidate Their Genetic Diversity and Vector Capacities.</title>
        <authorList>
            <consortium name="Tick Genome and Microbiome Consortium (TIGMIC)"/>
            <person name="Jia N."/>
            <person name="Wang J."/>
            <person name="Shi W."/>
            <person name="Du L."/>
            <person name="Sun Y."/>
            <person name="Zhan W."/>
            <person name="Jiang J.F."/>
            <person name="Wang Q."/>
            <person name="Zhang B."/>
            <person name="Ji P."/>
            <person name="Bell-Sakyi L."/>
            <person name="Cui X.M."/>
            <person name="Yuan T.T."/>
            <person name="Jiang B.G."/>
            <person name="Yang W.F."/>
            <person name="Lam T.T."/>
            <person name="Chang Q.C."/>
            <person name="Ding S.J."/>
            <person name="Wang X.J."/>
            <person name="Zhu J.G."/>
            <person name="Ruan X.D."/>
            <person name="Zhao L."/>
            <person name="Wei J.T."/>
            <person name="Ye R.Z."/>
            <person name="Que T.C."/>
            <person name="Du C.H."/>
            <person name="Zhou Y.H."/>
            <person name="Cheng J.X."/>
            <person name="Dai P.F."/>
            <person name="Guo W.B."/>
            <person name="Han X.H."/>
            <person name="Huang E.J."/>
            <person name="Li L.F."/>
            <person name="Wei W."/>
            <person name="Gao Y.C."/>
            <person name="Liu J.Z."/>
            <person name="Shao H.Z."/>
            <person name="Wang X."/>
            <person name="Wang C.C."/>
            <person name="Yang T.C."/>
            <person name="Huo Q.B."/>
            <person name="Li W."/>
            <person name="Chen H.Y."/>
            <person name="Chen S.E."/>
            <person name="Zhou L.G."/>
            <person name="Ni X.B."/>
            <person name="Tian J.H."/>
            <person name="Sheng Y."/>
            <person name="Liu T."/>
            <person name="Pan Y.S."/>
            <person name="Xia L.Y."/>
            <person name="Li J."/>
            <person name="Zhao F."/>
            <person name="Cao W.C."/>
        </authorList>
    </citation>
    <scope>NUCLEOTIDE SEQUENCE</scope>
    <source>
        <strain evidence="4">Rsan-2018</strain>
    </source>
</reference>
<dbReference type="PROSITE" id="PS51420">
    <property type="entry name" value="RHO"/>
    <property type="match status" value="1"/>
</dbReference>
<dbReference type="Proteomes" id="UP000821837">
    <property type="component" value="Unassembled WGS sequence"/>
</dbReference>
<comment type="caution">
    <text evidence="4">The sequence shown here is derived from an EMBL/GenBank/DDBJ whole genome shotgun (WGS) entry which is preliminary data.</text>
</comment>
<evidence type="ECO:0000313" key="4">
    <source>
        <dbReference type="EMBL" id="KAH7986587.1"/>
    </source>
</evidence>
<dbReference type="GO" id="GO:0001667">
    <property type="term" value="P:ameboidal-type cell migration"/>
    <property type="evidence" value="ECO:0007669"/>
    <property type="project" value="UniProtKB-ARBA"/>
</dbReference>
<name>A0A9D4YRT2_RHISA</name>
<dbReference type="Pfam" id="PF00071">
    <property type="entry name" value="Ras"/>
    <property type="match status" value="1"/>
</dbReference>
<dbReference type="PANTHER" id="PTHR24072">
    <property type="entry name" value="RHO FAMILY GTPASE"/>
    <property type="match status" value="1"/>
</dbReference>
<dbReference type="GO" id="GO:0022412">
    <property type="term" value="P:cellular process involved in reproduction in multicellular organism"/>
    <property type="evidence" value="ECO:0007669"/>
    <property type="project" value="UniProtKB-ARBA"/>
</dbReference>
<accession>A0A9D4YRT2</accession>
<dbReference type="SUPFAM" id="SSF52540">
    <property type="entry name" value="P-loop containing nucleoside triphosphate hydrolases"/>
    <property type="match status" value="1"/>
</dbReference>
<sequence length="126" mass="14047">MSAARLLLSSVMELAEASVPTVFENYVATVDVQVELALWDTAGEQHYDRLRPLSYPGTDGILMGFNIDSPDFLKNNPESGRQAVRHFYLSGSIIVAGNKSLRHSLLNLPEPPMTKQETRYLRKDAP</sequence>
<organism evidence="4 5">
    <name type="scientific">Rhipicephalus sanguineus</name>
    <name type="common">Brown dog tick</name>
    <name type="synonym">Ixodes sanguineus</name>
    <dbReference type="NCBI Taxonomy" id="34632"/>
    <lineage>
        <taxon>Eukaryota</taxon>
        <taxon>Metazoa</taxon>
        <taxon>Ecdysozoa</taxon>
        <taxon>Arthropoda</taxon>
        <taxon>Chelicerata</taxon>
        <taxon>Arachnida</taxon>
        <taxon>Acari</taxon>
        <taxon>Parasitiformes</taxon>
        <taxon>Ixodida</taxon>
        <taxon>Ixodoidea</taxon>
        <taxon>Ixodidae</taxon>
        <taxon>Rhipicephalinae</taxon>
        <taxon>Rhipicephalus</taxon>
        <taxon>Rhipicephalus</taxon>
    </lineage>
</organism>
<reference evidence="4" key="2">
    <citation type="submission" date="2021-09" db="EMBL/GenBank/DDBJ databases">
        <authorList>
            <person name="Jia N."/>
            <person name="Wang J."/>
            <person name="Shi W."/>
            <person name="Du L."/>
            <person name="Sun Y."/>
            <person name="Zhan W."/>
            <person name="Jiang J."/>
            <person name="Wang Q."/>
            <person name="Zhang B."/>
            <person name="Ji P."/>
            <person name="Sakyi L.B."/>
            <person name="Cui X."/>
            <person name="Yuan T."/>
            <person name="Jiang B."/>
            <person name="Yang W."/>
            <person name="Lam T.T.-Y."/>
            <person name="Chang Q."/>
            <person name="Ding S."/>
            <person name="Wang X."/>
            <person name="Zhu J."/>
            <person name="Ruan X."/>
            <person name="Zhao L."/>
            <person name="Wei J."/>
            <person name="Que T."/>
            <person name="Du C."/>
            <person name="Cheng J."/>
            <person name="Dai P."/>
            <person name="Han X."/>
            <person name="Huang E."/>
            <person name="Gao Y."/>
            <person name="Liu J."/>
            <person name="Shao H."/>
            <person name="Ye R."/>
            <person name="Li L."/>
            <person name="Wei W."/>
            <person name="Wang X."/>
            <person name="Wang C."/>
            <person name="Huo Q."/>
            <person name="Li W."/>
            <person name="Guo W."/>
            <person name="Chen H."/>
            <person name="Chen S."/>
            <person name="Zhou L."/>
            <person name="Zhou L."/>
            <person name="Ni X."/>
            <person name="Tian J."/>
            <person name="Zhou Y."/>
            <person name="Sheng Y."/>
            <person name="Liu T."/>
            <person name="Pan Y."/>
            <person name="Xia L."/>
            <person name="Li J."/>
            <person name="Zhao F."/>
            <person name="Cao W."/>
        </authorList>
    </citation>
    <scope>NUCLEOTIDE SEQUENCE</scope>
    <source>
        <strain evidence="4">Rsan-2018</strain>
        <tissue evidence="4">Larvae</tissue>
    </source>
</reference>
<dbReference type="GO" id="GO:0003924">
    <property type="term" value="F:GTPase activity"/>
    <property type="evidence" value="ECO:0007669"/>
    <property type="project" value="InterPro"/>
</dbReference>
<gene>
    <name evidence="4" type="ORF">HPB52_024857</name>
</gene>
<keyword evidence="3" id="KW-0732">Signal</keyword>
<dbReference type="GO" id="GO:0005525">
    <property type="term" value="F:GTP binding"/>
    <property type="evidence" value="ECO:0007669"/>
    <property type="project" value="UniProtKB-KW"/>
</dbReference>
<dbReference type="GO" id="GO:0003006">
    <property type="term" value="P:developmental process involved in reproduction"/>
    <property type="evidence" value="ECO:0007669"/>
    <property type="project" value="UniProtKB-ARBA"/>
</dbReference>
<dbReference type="InterPro" id="IPR027417">
    <property type="entry name" value="P-loop_NTPase"/>
</dbReference>
<dbReference type="EMBL" id="JABSTV010000364">
    <property type="protein sequence ID" value="KAH7986587.1"/>
    <property type="molecule type" value="Genomic_DNA"/>
</dbReference>
<dbReference type="InterPro" id="IPR003578">
    <property type="entry name" value="Small_GTPase_Rho"/>
</dbReference>
<feature type="chain" id="PRO_5038867531" evidence="3">
    <location>
        <begin position="18"/>
        <end position="126"/>
    </location>
</feature>
<proteinExistence type="predicted"/>
<dbReference type="GO" id="GO:0035006">
    <property type="term" value="P:melanization defense response"/>
    <property type="evidence" value="ECO:0007669"/>
    <property type="project" value="UniProtKB-ARBA"/>
</dbReference>
<evidence type="ECO:0000256" key="2">
    <source>
        <dbReference type="ARBA" id="ARBA00023134"/>
    </source>
</evidence>
<dbReference type="SMART" id="SM00174">
    <property type="entry name" value="RHO"/>
    <property type="match status" value="1"/>
</dbReference>